<dbReference type="InterPro" id="IPR022781">
    <property type="entry name" value="Flagellar_biosynth_FliO"/>
</dbReference>
<keyword evidence="12" id="KW-1185">Reference proteome</keyword>
<evidence type="ECO:0000256" key="2">
    <source>
        <dbReference type="ARBA" id="ARBA00004236"/>
    </source>
</evidence>
<dbReference type="PANTHER" id="PTHR38766">
    <property type="entry name" value="FLAGELLAR PROTEIN FLIO"/>
    <property type="match status" value="1"/>
</dbReference>
<dbReference type="OrthoDB" id="8456606at2"/>
<accession>A0A1G4QP32</accession>
<evidence type="ECO:0000313" key="11">
    <source>
        <dbReference type="EMBL" id="SCW45809.1"/>
    </source>
</evidence>
<keyword evidence="3" id="KW-1003">Cell membrane</keyword>
<evidence type="ECO:0000256" key="7">
    <source>
        <dbReference type="ARBA" id="ARBA00023143"/>
    </source>
</evidence>
<evidence type="ECO:0000256" key="5">
    <source>
        <dbReference type="ARBA" id="ARBA00022989"/>
    </source>
</evidence>
<dbReference type="RefSeq" id="WP_090645289.1">
    <property type="nucleotide sequence ID" value="NZ_CBCRYE010000001.1"/>
</dbReference>
<dbReference type="EMBL" id="FMTS01000001">
    <property type="protein sequence ID" value="SCW45809.1"/>
    <property type="molecule type" value="Genomic_DNA"/>
</dbReference>
<proteinExistence type="inferred from homology"/>
<name>A0A1G4QP32_9CAUL</name>
<dbReference type="GO" id="GO:0044781">
    <property type="term" value="P:bacterial-type flagellum organization"/>
    <property type="evidence" value="ECO:0007669"/>
    <property type="project" value="InterPro"/>
</dbReference>
<evidence type="ECO:0000256" key="10">
    <source>
        <dbReference type="SAM" id="Phobius"/>
    </source>
</evidence>
<keyword evidence="7" id="KW-0975">Bacterial flagellum</keyword>
<comment type="similarity">
    <text evidence="8">Belongs to the FliO/MopB family.</text>
</comment>
<comment type="subcellular location">
    <subcellularLocation>
        <location evidence="1">Bacterial flagellum basal body</location>
    </subcellularLocation>
    <subcellularLocation>
        <location evidence="2">Cell membrane</location>
    </subcellularLocation>
</comment>
<protein>
    <submittedName>
        <fullName evidence="11">Flagellar protein FliO/FliZ</fullName>
    </submittedName>
</protein>
<evidence type="ECO:0000256" key="3">
    <source>
        <dbReference type="ARBA" id="ARBA00022475"/>
    </source>
</evidence>
<dbReference type="STRING" id="260084.SAMN02927928_1371"/>
<feature type="compositionally biased region" description="Low complexity" evidence="9">
    <location>
        <begin position="83"/>
        <end position="99"/>
    </location>
</feature>
<feature type="transmembrane region" description="Helical" evidence="10">
    <location>
        <begin position="6"/>
        <end position="27"/>
    </location>
</feature>
<gene>
    <name evidence="11" type="ORF">SAMN02927928_1371</name>
</gene>
<organism evidence="11 12">
    <name type="scientific">Asticcacaulis taihuensis</name>
    <dbReference type="NCBI Taxonomy" id="260084"/>
    <lineage>
        <taxon>Bacteria</taxon>
        <taxon>Pseudomonadati</taxon>
        <taxon>Pseudomonadota</taxon>
        <taxon>Alphaproteobacteria</taxon>
        <taxon>Caulobacterales</taxon>
        <taxon>Caulobacteraceae</taxon>
        <taxon>Asticcacaulis</taxon>
    </lineage>
</organism>
<dbReference type="PANTHER" id="PTHR38766:SF1">
    <property type="entry name" value="FLAGELLAR PROTEIN FLIO"/>
    <property type="match status" value="1"/>
</dbReference>
<keyword evidence="11" id="KW-0282">Flagellum</keyword>
<dbReference type="AlphaFoldDB" id="A0A1G4QP32"/>
<keyword evidence="11" id="KW-0966">Cell projection</keyword>
<keyword evidence="11" id="KW-0969">Cilium</keyword>
<evidence type="ECO:0000256" key="8">
    <source>
        <dbReference type="ARBA" id="ARBA00037937"/>
    </source>
</evidence>
<evidence type="ECO:0000256" key="9">
    <source>
        <dbReference type="SAM" id="MobiDB-lite"/>
    </source>
</evidence>
<reference evidence="12" key="1">
    <citation type="submission" date="2016-10" db="EMBL/GenBank/DDBJ databases">
        <authorList>
            <person name="Varghese N."/>
            <person name="Submissions S."/>
        </authorList>
    </citation>
    <scope>NUCLEOTIDE SEQUENCE [LARGE SCALE GENOMIC DNA]</scope>
    <source>
        <strain evidence="12">CGMCC 1.3431</strain>
    </source>
</reference>
<feature type="region of interest" description="Disordered" evidence="9">
    <location>
        <begin position="82"/>
        <end position="107"/>
    </location>
</feature>
<dbReference type="GO" id="GO:0009425">
    <property type="term" value="C:bacterial-type flagellum basal body"/>
    <property type="evidence" value="ECO:0007669"/>
    <property type="project" value="UniProtKB-SubCell"/>
</dbReference>
<evidence type="ECO:0000313" key="12">
    <source>
        <dbReference type="Proteomes" id="UP000199150"/>
    </source>
</evidence>
<dbReference type="Pfam" id="PF04347">
    <property type="entry name" value="FliO"/>
    <property type="match status" value="1"/>
</dbReference>
<evidence type="ECO:0000256" key="1">
    <source>
        <dbReference type="ARBA" id="ARBA00004117"/>
    </source>
</evidence>
<sequence length="107" mass="11777">MSLVEILRAFFGLSIVIGLILGLAYVLRRYAPALMAKLQAQRGTKRLEVIETLVLDPARRLVLVRLDKTERLILLGEGRELDAPGSVSVKPVPVSSKAPLDPNDDLF</sequence>
<dbReference type="GO" id="GO:0005886">
    <property type="term" value="C:plasma membrane"/>
    <property type="evidence" value="ECO:0007669"/>
    <property type="project" value="UniProtKB-SubCell"/>
</dbReference>
<evidence type="ECO:0000256" key="6">
    <source>
        <dbReference type="ARBA" id="ARBA00023136"/>
    </source>
</evidence>
<evidence type="ECO:0000256" key="4">
    <source>
        <dbReference type="ARBA" id="ARBA00022692"/>
    </source>
</evidence>
<keyword evidence="4 10" id="KW-0812">Transmembrane</keyword>
<keyword evidence="6 10" id="KW-0472">Membrane</keyword>
<dbReference type="Proteomes" id="UP000199150">
    <property type="component" value="Unassembled WGS sequence"/>
</dbReference>
<keyword evidence="5 10" id="KW-1133">Transmembrane helix</keyword>
<dbReference type="InterPro" id="IPR052205">
    <property type="entry name" value="FliO/MopB"/>
</dbReference>